<gene>
    <name evidence="2" type="ORF">FE633_16305</name>
</gene>
<organism evidence="2 3">
    <name type="scientific">Streptomyces montanus</name>
    <dbReference type="NCBI Taxonomy" id="2580423"/>
    <lineage>
        <taxon>Bacteria</taxon>
        <taxon>Bacillati</taxon>
        <taxon>Actinomycetota</taxon>
        <taxon>Actinomycetes</taxon>
        <taxon>Kitasatosporales</taxon>
        <taxon>Streptomycetaceae</taxon>
        <taxon>Streptomyces</taxon>
    </lineage>
</organism>
<dbReference type="EMBL" id="VBZC01000016">
    <property type="protein sequence ID" value="TLS45020.1"/>
    <property type="molecule type" value="Genomic_DNA"/>
</dbReference>
<protein>
    <submittedName>
        <fullName evidence="2">Uncharacterized protein</fullName>
    </submittedName>
</protein>
<name>A0A5R9FT24_9ACTN</name>
<evidence type="ECO:0000313" key="3">
    <source>
        <dbReference type="Proteomes" id="UP000305906"/>
    </source>
</evidence>
<feature type="region of interest" description="Disordered" evidence="1">
    <location>
        <begin position="1"/>
        <end position="85"/>
    </location>
</feature>
<dbReference type="Proteomes" id="UP000305906">
    <property type="component" value="Unassembled WGS sequence"/>
</dbReference>
<evidence type="ECO:0000256" key="1">
    <source>
        <dbReference type="SAM" id="MobiDB-lite"/>
    </source>
</evidence>
<reference evidence="2 3" key="1">
    <citation type="submission" date="2019-05" db="EMBL/GenBank/DDBJ databases">
        <title>Streptomyces sp. NEAU-C151, a novel actinomycete isolated from soil.</title>
        <authorList>
            <person name="Han L."/>
            <person name="Jiang H."/>
        </authorList>
    </citation>
    <scope>NUCLEOTIDE SEQUENCE [LARGE SCALE GENOMIC DNA]</scope>
    <source>
        <strain evidence="2 3">NEAU-C151</strain>
    </source>
</reference>
<proteinExistence type="predicted"/>
<keyword evidence="3" id="KW-1185">Reference proteome</keyword>
<comment type="caution">
    <text evidence="2">The sequence shown here is derived from an EMBL/GenBank/DDBJ whole genome shotgun (WGS) entry which is preliminary data.</text>
</comment>
<sequence>MWVRPVSSAPAAPTRPILLGLRPRPRSRGPAPGPPLLKLPQLPLGGAPRGAEFTRRSGGAAPRDGTGRGGGGESQGVAGYLTGKW</sequence>
<dbReference type="AlphaFoldDB" id="A0A5R9FT24"/>
<evidence type="ECO:0000313" key="2">
    <source>
        <dbReference type="EMBL" id="TLS45020.1"/>
    </source>
</evidence>
<accession>A0A5R9FT24</accession>